<gene>
    <name evidence="1" type="ORF">CLV42_104388</name>
</gene>
<accession>A0A2P8GDW7</accession>
<organism evidence="1 2">
    <name type="scientific">Chitinophaga ginsengisoli</name>
    <dbReference type="NCBI Taxonomy" id="363837"/>
    <lineage>
        <taxon>Bacteria</taxon>
        <taxon>Pseudomonadati</taxon>
        <taxon>Bacteroidota</taxon>
        <taxon>Chitinophagia</taxon>
        <taxon>Chitinophagales</taxon>
        <taxon>Chitinophagaceae</taxon>
        <taxon>Chitinophaga</taxon>
    </lineage>
</organism>
<proteinExistence type="predicted"/>
<dbReference type="Proteomes" id="UP000240978">
    <property type="component" value="Unassembled WGS sequence"/>
</dbReference>
<keyword evidence="2" id="KW-1185">Reference proteome</keyword>
<dbReference type="RefSeq" id="WP_106602298.1">
    <property type="nucleotide sequence ID" value="NZ_PYGK01000004.1"/>
</dbReference>
<name>A0A2P8GDW7_9BACT</name>
<dbReference type="OrthoDB" id="679560at2"/>
<protein>
    <submittedName>
        <fullName evidence="1">Uncharacterized protein</fullName>
    </submittedName>
</protein>
<comment type="caution">
    <text evidence="1">The sequence shown here is derived from an EMBL/GenBank/DDBJ whole genome shotgun (WGS) entry which is preliminary data.</text>
</comment>
<sequence>MEDEKVEEKIRSLIEQARTTGKPTKPPRLVSGKSSLAQFIRTKEQADELMEELDRVFNKVP</sequence>
<evidence type="ECO:0000313" key="1">
    <source>
        <dbReference type="EMBL" id="PSL32085.1"/>
    </source>
</evidence>
<reference evidence="1 2" key="1">
    <citation type="submission" date="2018-03" db="EMBL/GenBank/DDBJ databases">
        <title>Genomic Encyclopedia of Archaeal and Bacterial Type Strains, Phase II (KMG-II): from individual species to whole genera.</title>
        <authorList>
            <person name="Goeker M."/>
        </authorList>
    </citation>
    <scope>NUCLEOTIDE SEQUENCE [LARGE SCALE GENOMIC DNA]</scope>
    <source>
        <strain evidence="1 2">DSM 18107</strain>
    </source>
</reference>
<dbReference type="AlphaFoldDB" id="A0A2P8GDW7"/>
<evidence type="ECO:0000313" key="2">
    <source>
        <dbReference type="Proteomes" id="UP000240978"/>
    </source>
</evidence>
<dbReference type="EMBL" id="PYGK01000004">
    <property type="protein sequence ID" value="PSL32085.1"/>
    <property type="molecule type" value="Genomic_DNA"/>
</dbReference>